<dbReference type="EMBL" id="JABWMH010000003">
    <property type="protein sequence ID" value="NVD28316.1"/>
    <property type="molecule type" value="Genomic_DNA"/>
</dbReference>
<evidence type="ECO:0000313" key="3">
    <source>
        <dbReference type="Proteomes" id="UP000652427"/>
    </source>
</evidence>
<feature type="transmembrane region" description="Helical" evidence="1">
    <location>
        <begin position="47"/>
        <end position="65"/>
    </location>
</feature>
<keyword evidence="1" id="KW-0472">Membrane</keyword>
<feature type="transmembrane region" description="Helical" evidence="1">
    <location>
        <begin position="9"/>
        <end position="27"/>
    </location>
</feature>
<dbReference type="Proteomes" id="UP000652427">
    <property type="component" value="Unassembled WGS sequence"/>
</dbReference>
<name>A0ABX2N425_9SPHN</name>
<feature type="transmembrane region" description="Helical" evidence="1">
    <location>
        <begin position="118"/>
        <end position="142"/>
    </location>
</feature>
<accession>A0ABX2N425</accession>
<evidence type="ECO:0000256" key="1">
    <source>
        <dbReference type="SAM" id="Phobius"/>
    </source>
</evidence>
<sequence length="153" mass="17904">MNFDKQPEVHVAIFGFMTSFIWEFLQMPFFDVGQATYWERTLGCTQASFGDAGILLVAYSLVSLLKRNRYWMFDPKIWMLGVYLGTGLTITLVIEIFATKVPRDWDWGWRYSDLMPVIPFVDVGLIPIVMWIVIPSITLWFARRQPQVDRKDP</sequence>
<proteinExistence type="predicted"/>
<dbReference type="RefSeq" id="WP_100093768.1">
    <property type="nucleotide sequence ID" value="NZ_JABWMH010000003.1"/>
</dbReference>
<keyword evidence="1" id="KW-1133">Transmembrane helix</keyword>
<keyword evidence="3" id="KW-1185">Reference proteome</keyword>
<comment type="caution">
    <text evidence="2">The sequence shown here is derived from an EMBL/GenBank/DDBJ whole genome shotgun (WGS) entry which is preliminary data.</text>
</comment>
<evidence type="ECO:0000313" key="2">
    <source>
        <dbReference type="EMBL" id="NVD28316.1"/>
    </source>
</evidence>
<reference evidence="2 3" key="1">
    <citation type="submission" date="2020-06" db="EMBL/GenBank/DDBJ databases">
        <authorList>
            <person name="Kim S.-J."/>
            <person name="Park S.-J."/>
        </authorList>
    </citation>
    <scope>NUCLEOTIDE SEQUENCE [LARGE SCALE GENOMIC DNA]</scope>
    <source>
        <strain evidence="2 3">SW-151</strain>
    </source>
</reference>
<protein>
    <submittedName>
        <fullName evidence="2">Uncharacterized protein</fullName>
    </submittedName>
</protein>
<organism evidence="2 3">
    <name type="scientific">Parasphingorhabdus flavimaris</name>
    <dbReference type="NCBI Taxonomy" id="266812"/>
    <lineage>
        <taxon>Bacteria</taxon>
        <taxon>Pseudomonadati</taxon>
        <taxon>Pseudomonadota</taxon>
        <taxon>Alphaproteobacteria</taxon>
        <taxon>Sphingomonadales</taxon>
        <taxon>Sphingomonadaceae</taxon>
        <taxon>Parasphingorhabdus</taxon>
    </lineage>
</organism>
<keyword evidence="1" id="KW-0812">Transmembrane</keyword>
<feature type="transmembrane region" description="Helical" evidence="1">
    <location>
        <begin position="77"/>
        <end position="98"/>
    </location>
</feature>
<gene>
    <name evidence="2" type="ORF">HUO14_10420</name>
</gene>